<evidence type="ECO:0000256" key="2">
    <source>
        <dbReference type="SAM" id="SignalP"/>
    </source>
</evidence>
<evidence type="ECO:0000313" key="3">
    <source>
        <dbReference type="EMBL" id="ATF93182.1"/>
    </source>
</evidence>
<feature type="chain" id="PRO_5044065090" evidence="2">
    <location>
        <begin position="19"/>
        <end position="91"/>
    </location>
</feature>
<dbReference type="Proteomes" id="UP000217979">
    <property type="component" value="Chromosome"/>
</dbReference>
<evidence type="ECO:0000313" key="4">
    <source>
        <dbReference type="EMBL" id="SQC94118.1"/>
    </source>
</evidence>
<dbReference type="EMBL" id="CP023525">
    <property type="protein sequence ID" value="ATF93182.1"/>
    <property type="molecule type" value="Genomic_DNA"/>
</dbReference>
<feature type="region of interest" description="Disordered" evidence="1">
    <location>
        <begin position="52"/>
        <end position="91"/>
    </location>
</feature>
<sequence length="91" mass="10145">MNKTLIICAMLLTAQAYAANKPASELVWSEAEEEPGCHGNVCLSNEEKKPQNMYGKLDKGDQKLLSDPYSKYDRDNSNSTARAGVTFKWDD</sequence>
<organism evidence="3 5">
    <name type="scientific">Cedecea neteri</name>
    <dbReference type="NCBI Taxonomy" id="158822"/>
    <lineage>
        <taxon>Bacteria</taxon>
        <taxon>Pseudomonadati</taxon>
        <taxon>Pseudomonadota</taxon>
        <taxon>Gammaproteobacteria</taxon>
        <taxon>Enterobacterales</taxon>
        <taxon>Enterobacteriaceae</taxon>
        <taxon>Cedecea</taxon>
    </lineage>
</organism>
<keyword evidence="2" id="KW-0732">Signal</keyword>
<dbReference type="AlphaFoldDB" id="A0A291DZS2"/>
<name>A0A291DZS2_9ENTR</name>
<dbReference type="RefSeq" id="WP_061272816.1">
    <property type="nucleotide sequence ID" value="NZ_CP023525.1"/>
</dbReference>
<dbReference type="EMBL" id="UAVU01000012">
    <property type="protein sequence ID" value="SQC94118.1"/>
    <property type="molecule type" value="Genomic_DNA"/>
</dbReference>
<reference evidence="3 5" key="1">
    <citation type="submission" date="2017-09" db="EMBL/GenBank/DDBJ databases">
        <title>FDA dAtabase for Regulatory Grade micrObial Sequences (FDA-ARGOS): Supporting development and validation of Infectious Disease Dx tests.</title>
        <authorList>
            <person name="Minogue T."/>
            <person name="Wolcott M."/>
            <person name="Wasieloski L."/>
            <person name="Aguilar W."/>
            <person name="Moore D."/>
            <person name="Tallon L."/>
            <person name="Sadzewicz L."/>
            <person name="Ott S."/>
            <person name="Zhao X."/>
            <person name="Nagaraj S."/>
            <person name="Vavikolanu K."/>
            <person name="Aluvathingal J."/>
            <person name="Nadendla S."/>
            <person name="Sichtig H."/>
        </authorList>
    </citation>
    <scope>NUCLEOTIDE SEQUENCE [LARGE SCALE GENOMIC DNA]</scope>
    <source>
        <strain evidence="3 5">FDAARGOS_392</strain>
    </source>
</reference>
<gene>
    <name evidence="3" type="ORF">CO704_14220</name>
    <name evidence="4" type="ORF">NCTC12120_07236</name>
</gene>
<feature type="signal peptide" evidence="2">
    <location>
        <begin position="1"/>
        <end position="18"/>
    </location>
</feature>
<protein>
    <submittedName>
        <fullName evidence="3">Uncharacterized protein</fullName>
    </submittedName>
</protein>
<dbReference type="Proteomes" id="UP000251197">
    <property type="component" value="Unassembled WGS sequence"/>
</dbReference>
<proteinExistence type="predicted"/>
<feature type="compositionally biased region" description="Basic and acidic residues" evidence="1">
    <location>
        <begin position="52"/>
        <end position="76"/>
    </location>
</feature>
<reference evidence="4 6" key="2">
    <citation type="submission" date="2018-06" db="EMBL/GenBank/DDBJ databases">
        <authorList>
            <consortium name="Pathogen Informatics"/>
            <person name="Doyle S."/>
        </authorList>
    </citation>
    <scope>NUCLEOTIDE SEQUENCE [LARGE SCALE GENOMIC DNA]</scope>
    <source>
        <strain evidence="4 6">NCTC12120</strain>
    </source>
</reference>
<evidence type="ECO:0000256" key="1">
    <source>
        <dbReference type="SAM" id="MobiDB-lite"/>
    </source>
</evidence>
<evidence type="ECO:0000313" key="5">
    <source>
        <dbReference type="Proteomes" id="UP000217979"/>
    </source>
</evidence>
<evidence type="ECO:0000313" key="6">
    <source>
        <dbReference type="Proteomes" id="UP000251197"/>
    </source>
</evidence>
<accession>A0A291DZS2</accession>